<evidence type="ECO:0000256" key="1">
    <source>
        <dbReference type="ARBA" id="ARBA00001579"/>
    </source>
</evidence>
<dbReference type="GO" id="GO:0005737">
    <property type="term" value="C:cytoplasm"/>
    <property type="evidence" value="ECO:0007669"/>
    <property type="project" value="UniProtKB-SubCell"/>
</dbReference>
<reference evidence="9" key="1">
    <citation type="submission" date="2022-01" db="EMBL/GenBank/DDBJ databases">
        <title>Genome-Based Taxonomic Classification of the Phylum Actinobacteria.</title>
        <authorList>
            <person name="Gao Y."/>
        </authorList>
    </citation>
    <scope>NUCLEOTIDE SEQUENCE</scope>
    <source>
        <strain evidence="9">KLBMP 8922</strain>
    </source>
</reference>
<dbReference type="GO" id="GO:0006782">
    <property type="term" value="P:protoporphyrinogen IX biosynthetic process"/>
    <property type="evidence" value="ECO:0007669"/>
    <property type="project" value="UniProtKB-UniRule"/>
</dbReference>
<dbReference type="NCBIfam" id="NF000818">
    <property type="entry name" value="PRK00062.1"/>
    <property type="match status" value="1"/>
</dbReference>
<comment type="subunit">
    <text evidence="8">Homodimer.</text>
</comment>
<dbReference type="GO" id="GO:0008483">
    <property type="term" value="F:transaminase activity"/>
    <property type="evidence" value="ECO:0007669"/>
    <property type="project" value="InterPro"/>
</dbReference>
<dbReference type="NCBIfam" id="TIGR00713">
    <property type="entry name" value="hemL"/>
    <property type="match status" value="1"/>
</dbReference>
<keyword evidence="10" id="KW-1185">Reference proteome</keyword>
<dbReference type="PANTHER" id="PTHR43713">
    <property type="entry name" value="GLUTAMATE-1-SEMIALDEHYDE 2,1-AMINOMUTASE"/>
    <property type="match status" value="1"/>
</dbReference>
<feature type="modified residue" description="N6-(pyridoxal phosphate)lysine" evidence="8">
    <location>
        <position position="278"/>
    </location>
</feature>
<dbReference type="Pfam" id="PF00202">
    <property type="entry name" value="Aminotran_3"/>
    <property type="match status" value="1"/>
</dbReference>
<organism evidence="9 10">
    <name type="scientific">Yinghuangia soli</name>
    <dbReference type="NCBI Taxonomy" id="2908204"/>
    <lineage>
        <taxon>Bacteria</taxon>
        <taxon>Bacillati</taxon>
        <taxon>Actinomycetota</taxon>
        <taxon>Actinomycetes</taxon>
        <taxon>Kitasatosporales</taxon>
        <taxon>Streptomycetaceae</taxon>
        <taxon>Yinghuangia</taxon>
    </lineage>
</organism>
<evidence type="ECO:0000256" key="4">
    <source>
        <dbReference type="ARBA" id="ARBA00008981"/>
    </source>
</evidence>
<comment type="cofactor">
    <cofactor evidence="2 8">
        <name>pyridoxal 5'-phosphate</name>
        <dbReference type="ChEBI" id="CHEBI:597326"/>
    </cofactor>
</comment>
<keyword evidence="8" id="KW-0963">Cytoplasm</keyword>
<dbReference type="AlphaFoldDB" id="A0AA41U3B2"/>
<dbReference type="InterPro" id="IPR015424">
    <property type="entry name" value="PyrdxlP-dep_Trfase"/>
</dbReference>
<comment type="catalytic activity">
    <reaction evidence="1 8">
        <text>(S)-4-amino-5-oxopentanoate = 5-aminolevulinate</text>
        <dbReference type="Rhea" id="RHEA:14265"/>
        <dbReference type="ChEBI" id="CHEBI:57501"/>
        <dbReference type="ChEBI" id="CHEBI:356416"/>
        <dbReference type="EC" id="5.4.3.8"/>
    </reaction>
</comment>
<dbReference type="InterPro" id="IPR004639">
    <property type="entry name" value="4pyrrol_synth_GluAld_NH2Trfase"/>
</dbReference>
<sequence length="442" mass="45613">MSAVSDLPSYPSDAPASQALFDRARAVTPGGVNSPVRAFRAVGGTPRFMASGRGPYLTDADGREYVDLVCSWGPMILGHAHPAVVEAVTAAVARGTSFGTPGEGEVELAEEIVARIAPVEQVRLVTSGTEATMSAIRLARGFTGRAKIVKFAGCYHGHVDSLLAAAGSGLVTFALPDTPGVTGAQAGDTLVLPYNDLEAVRAVFAAHGDEIACVITEAAPGNMGVVTPAPGFNAGIAELCRTHGALFVSDEVMTGFRVSKAGWFGVEGVTPDLLTFGKVMGGGFPAAAFGGRADVMAHLAPAGPVYQAGTLSGNPVATAAGVTTLRHCTDAVYEHLDRTSLVLRSAVSEALAKEGVAHTVSNAGNMFSVFFTENPVADYDQARTQEAFRYSAFFHAMLDAGVYLPPSAFEAWFLSAAHDDAAVERILEALPGAARAAARATA</sequence>
<comment type="similarity">
    <text evidence="4 8">Belongs to the class-III pyridoxal-phosphate-dependent aminotransferase family. HemL subfamily.</text>
</comment>
<dbReference type="InterPro" id="IPR005814">
    <property type="entry name" value="Aminotrans_3"/>
</dbReference>
<dbReference type="Gene3D" id="3.90.1150.10">
    <property type="entry name" value="Aspartate Aminotransferase, domain 1"/>
    <property type="match status" value="1"/>
</dbReference>
<dbReference type="GO" id="GO:0042286">
    <property type="term" value="F:glutamate-1-semialdehyde 2,1-aminomutase activity"/>
    <property type="evidence" value="ECO:0007669"/>
    <property type="project" value="UniProtKB-UniRule"/>
</dbReference>
<dbReference type="CDD" id="cd00610">
    <property type="entry name" value="OAT_like"/>
    <property type="match status" value="1"/>
</dbReference>
<comment type="pathway">
    <text evidence="3">Porphyrin-containing compound metabolism; protoporphyrin-IX biosynthesis; 5-aminolevulinate from L-glutamyl-tRNA(Glu): step 2/2.</text>
</comment>
<dbReference type="RefSeq" id="WP_235053816.1">
    <property type="nucleotide sequence ID" value="NZ_JAKFHA010000011.1"/>
</dbReference>
<dbReference type="FunFam" id="3.40.640.10:FF:000021">
    <property type="entry name" value="Glutamate-1-semialdehyde 2,1-aminomutase"/>
    <property type="match status" value="1"/>
</dbReference>
<gene>
    <name evidence="8 9" type="primary">hemL</name>
    <name evidence="9" type="ORF">LZ495_20100</name>
</gene>
<protein>
    <recommendedName>
        <fullName evidence="8">Glutamate-1-semialdehyde 2,1-aminomutase</fullName>
        <shortName evidence="8">GSA</shortName>
        <ecNumber evidence="8">5.4.3.8</ecNumber>
    </recommendedName>
    <alternativeName>
        <fullName evidence="8">Glutamate-1-semialdehyde aminotransferase</fullName>
        <shortName evidence="8">GSA-AT</shortName>
    </alternativeName>
</protein>
<evidence type="ECO:0000313" key="10">
    <source>
        <dbReference type="Proteomes" id="UP001165378"/>
    </source>
</evidence>
<accession>A0AA41U3B2</accession>
<dbReference type="HAMAP" id="MF_00375">
    <property type="entry name" value="HemL_aminotrans_3"/>
    <property type="match status" value="1"/>
</dbReference>
<dbReference type="PROSITE" id="PS00600">
    <property type="entry name" value="AA_TRANSFER_CLASS_3"/>
    <property type="match status" value="1"/>
</dbReference>
<keyword evidence="7 8" id="KW-0627">Porphyrin biosynthesis</keyword>
<dbReference type="EMBL" id="JAKFHA010000011">
    <property type="protein sequence ID" value="MCF2529502.1"/>
    <property type="molecule type" value="Genomic_DNA"/>
</dbReference>
<evidence type="ECO:0000256" key="5">
    <source>
        <dbReference type="ARBA" id="ARBA00022898"/>
    </source>
</evidence>
<evidence type="ECO:0000256" key="3">
    <source>
        <dbReference type="ARBA" id="ARBA00004819"/>
    </source>
</evidence>
<proteinExistence type="inferred from homology"/>
<dbReference type="SUPFAM" id="SSF53383">
    <property type="entry name" value="PLP-dependent transferases"/>
    <property type="match status" value="1"/>
</dbReference>
<evidence type="ECO:0000256" key="6">
    <source>
        <dbReference type="ARBA" id="ARBA00023235"/>
    </source>
</evidence>
<dbReference type="InterPro" id="IPR015421">
    <property type="entry name" value="PyrdxlP-dep_Trfase_major"/>
</dbReference>
<dbReference type="GO" id="GO:0030170">
    <property type="term" value="F:pyridoxal phosphate binding"/>
    <property type="evidence" value="ECO:0007669"/>
    <property type="project" value="InterPro"/>
</dbReference>
<evidence type="ECO:0000256" key="8">
    <source>
        <dbReference type="HAMAP-Rule" id="MF_00375"/>
    </source>
</evidence>
<name>A0AA41U3B2_9ACTN</name>
<dbReference type="PANTHER" id="PTHR43713:SF3">
    <property type="entry name" value="GLUTAMATE-1-SEMIALDEHYDE 2,1-AMINOMUTASE 1, CHLOROPLASTIC-RELATED"/>
    <property type="match status" value="1"/>
</dbReference>
<evidence type="ECO:0000256" key="7">
    <source>
        <dbReference type="ARBA" id="ARBA00023244"/>
    </source>
</evidence>
<dbReference type="InterPro" id="IPR015422">
    <property type="entry name" value="PyrdxlP-dep_Trfase_small"/>
</dbReference>
<dbReference type="InterPro" id="IPR049704">
    <property type="entry name" value="Aminotrans_3_PPA_site"/>
</dbReference>
<evidence type="ECO:0000256" key="2">
    <source>
        <dbReference type="ARBA" id="ARBA00001933"/>
    </source>
</evidence>
<comment type="caution">
    <text evidence="9">The sequence shown here is derived from an EMBL/GenBank/DDBJ whole genome shotgun (WGS) entry which is preliminary data.</text>
</comment>
<comment type="subcellular location">
    <subcellularLocation>
        <location evidence="8">Cytoplasm</location>
    </subcellularLocation>
</comment>
<dbReference type="EC" id="5.4.3.8" evidence="8"/>
<dbReference type="Gene3D" id="3.40.640.10">
    <property type="entry name" value="Type I PLP-dependent aspartate aminotransferase-like (Major domain)"/>
    <property type="match status" value="1"/>
</dbReference>
<keyword evidence="6 8" id="KW-0413">Isomerase</keyword>
<evidence type="ECO:0000313" key="9">
    <source>
        <dbReference type="EMBL" id="MCF2529502.1"/>
    </source>
</evidence>
<keyword evidence="5 8" id="KW-0663">Pyridoxal phosphate</keyword>
<dbReference type="Proteomes" id="UP001165378">
    <property type="component" value="Unassembled WGS sequence"/>
</dbReference>